<evidence type="ECO:0000256" key="1">
    <source>
        <dbReference type="SAM" id="Phobius"/>
    </source>
</evidence>
<dbReference type="RefSeq" id="WP_066666940.1">
    <property type="nucleotide sequence ID" value="NZ_LYVF01000069.1"/>
</dbReference>
<evidence type="ECO:0000313" key="2">
    <source>
        <dbReference type="EMBL" id="OAT85200.1"/>
    </source>
</evidence>
<gene>
    <name evidence="2" type="ORF">A6M21_06535</name>
</gene>
<keyword evidence="1" id="KW-0812">Transmembrane</keyword>
<keyword evidence="3" id="KW-1185">Reference proteome</keyword>
<dbReference type="OrthoDB" id="1908389at2"/>
<dbReference type="EMBL" id="LYVF01000069">
    <property type="protein sequence ID" value="OAT85200.1"/>
    <property type="molecule type" value="Genomic_DNA"/>
</dbReference>
<sequence>MAEQKTEWFDPFTRYMLITMFVLLALIFGAAKYMDMHKMEGGGTDDTVNAMASQVVHHQSHPFIDLPGDAQVGAFSVANFFAGLIVGHNWRKLFELKDETEEKKTEGAYGIGNSK</sequence>
<name>A0A1B7LGK7_9FIRM</name>
<keyword evidence="1" id="KW-0472">Membrane</keyword>
<comment type="caution">
    <text evidence="2">The sequence shown here is derived from an EMBL/GenBank/DDBJ whole genome shotgun (WGS) entry which is preliminary data.</text>
</comment>
<protein>
    <recommendedName>
        <fullName evidence="4">Cobalt transporter</fullName>
    </recommendedName>
</protein>
<evidence type="ECO:0008006" key="4">
    <source>
        <dbReference type="Google" id="ProtNLM"/>
    </source>
</evidence>
<keyword evidence="1" id="KW-1133">Transmembrane helix</keyword>
<reference evidence="2 3" key="1">
    <citation type="submission" date="2016-04" db="EMBL/GenBank/DDBJ databases">
        <authorList>
            <person name="Evans L.H."/>
            <person name="Alamgir A."/>
            <person name="Owens N."/>
            <person name="Weber N.D."/>
            <person name="Virtaneva K."/>
            <person name="Barbian K."/>
            <person name="Babar A."/>
            <person name="Rosenke K."/>
        </authorList>
    </citation>
    <scope>NUCLEOTIDE SEQUENCE [LARGE SCALE GENOMIC DNA]</scope>
    <source>
        <strain evidence="2 3">LMa1</strain>
    </source>
</reference>
<organism evidence="2 3">
    <name type="scientific">Desulfotomaculum copahuensis</name>
    <dbReference type="NCBI Taxonomy" id="1838280"/>
    <lineage>
        <taxon>Bacteria</taxon>
        <taxon>Bacillati</taxon>
        <taxon>Bacillota</taxon>
        <taxon>Clostridia</taxon>
        <taxon>Eubacteriales</taxon>
        <taxon>Desulfotomaculaceae</taxon>
        <taxon>Desulfotomaculum</taxon>
    </lineage>
</organism>
<accession>A0A1B7LGK7</accession>
<evidence type="ECO:0000313" key="3">
    <source>
        <dbReference type="Proteomes" id="UP000078532"/>
    </source>
</evidence>
<dbReference type="STRING" id="1838280.A6M21_06535"/>
<dbReference type="Proteomes" id="UP000078532">
    <property type="component" value="Unassembled WGS sequence"/>
</dbReference>
<feature type="transmembrane region" description="Helical" evidence="1">
    <location>
        <begin position="12"/>
        <end position="31"/>
    </location>
</feature>
<proteinExistence type="predicted"/>
<dbReference type="AlphaFoldDB" id="A0A1B7LGK7"/>